<dbReference type="SUPFAM" id="SSF52540">
    <property type="entry name" value="P-loop containing nucleoside triphosphate hydrolases"/>
    <property type="match status" value="1"/>
</dbReference>
<comment type="catalytic activity">
    <reaction evidence="16">
        <text>ATP + H2O = ADP + phosphate + H(+)</text>
        <dbReference type="Rhea" id="RHEA:13065"/>
        <dbReference type="ChEBI" id="CHEBI:15377"/>
        <dbReference type="ChEBI" id="CHEBI:15378"/>
        <dbReference type="ChEBI" id="CHEBI:30616"/>
        <dbReference type="ChEBI" id="CHEBI:43474"/>
        <dbReference type="ChEBI" id="CHEBI:456216"/>
        <dbReference type="EC" id="5.6.2.4"/>
    </reaction>
</comment>
<dbReference type="GO" id="GO:0005634">
    <property type="term" value="C:nucleus"/>
    <property type="evidence" value="ECO:0007669"/>
    <property type="project" value="UniProtKB-SubCell"/>
</dbReference>
<keyword evidence="7" id="KW-0378">Hydrolase</keyword>
<dbReference type="GO" id="GO:0003677">
    <property type="term" value="F:DNA binding"/>
    <property type="evidence" value="ECO:0007669"/>
    <property type="project" value="UniProtKB-KW"/>
</dbReference>
<dbReference type="CDD" id="cd18026">
    <property type="entry name" value="DEXHc_POLQ-like"/>
    <property type="match status" value="1"/>
</dbReference>
<keyword evidence="10" id="KW-0238">DNA-binding</keyword>
<dbReference type="Gene3D" id="3.40.50.300">
    <property type="entry name" value="P-loop containing nucleotide triphosphate hydrolases"/>
    <property type="match status" value="2"/>
</dbReference>
<evidence type="ECO:0000256" key="16">
    <source>
        <dbReference type="ARBA" id="ARBA00048988"/>
    </source>
</evidence>
<keyword evidence="5" id="KW-0547">Nucleotide-binding</keyword>
<comment type="catalytic activity">
    <reaction evidence="14">
        <text>Couples ATP hydrolysis with the unwinding of duplex DNA by translocating in the 3'-5' direction.</text>
        <dbReference type="EC" id="5.6.2.4"/>
    </reaction>
</comment>
<comment type="caution">
    <text evidence="24">The sequence shown here is derived from an EMBL/GenBank/DDBJ whole genome shotgun (WGS) entry which is preliminary data.</text>
</comment>
<dbReference type="FunFam" id="1.10.3380.20:FF:000002">
    <property type="entry name" value="helicase POLQ-like isoform X1"/>
    <property type="match status" value="1"/>
</dbReference>
<evidence type="ECO:0000256" key="18">
    <source>
        <dbReference type="ARBA" id="ARBA00069099"/>
    </source>
</evidence>
<dbReference type="InterPro" id="IPR036390">
    <property type="entry name" value="WH_DNA-bd_sf"/>
</dbReference>
<dbReference type="Pfam" id="PF14520">
    <property type="entry name" value="HHH_5"/>
    <property type="match status" value="1"/>
</dbReference>
<dbReference type="InterPro" id="IPR027417">
    <property type="entry name" value="P-loop_NTPase"/>
</dbReference>
<dbReference type="InterPro" id="IPR014001">
    <property type="entry name" value="Helicase_ATP-bd"/>
</dbReference>
<dbReference type="GO" id="GO:0005694">
    <property type="term" value="C:chromosome"/>
    <property type="evidence" value="ECO:0007669"/>
    <property type="project" value="UniProtKB-SubCell"/>
</dbReference>
<evidence type="ECO:0000256" key="15">
    <source>
        <dbReference type="ARBA" id="ARBA00034808"/>
    </source>
</evidence>
<dbReference type="GO" id="GO:0043138">
    <property type="term" value="F:3'-5' DNA helicase activity"/>
    <property type="evidence" value="ECO:0007669"/>
    <property type="project" value="UniProtKB-EC"/>
</dbReference>
<dbReference type="Pfam" id="PF21099">
    <property type="entry name" value="POLQ_helical"/>
    <property type="match status" value="1"/>
</dbReference>
<evidence type="ECO:0000256" key="17">
    <source>
        <dbReference type="ARBA" id="ARBA00053573"/>
    </source>
</evidence>
<dbReference type="Pfam" id="PF20470">
    <property type="entry name" value="HTH_61"/>
    <property type="match status" value="1"/>
</dbReference>
<proteinExistence type="inferred from homology"/>
<dbReference type="FunFam" id="3.40.50.300:FF:001293">
    <property type="entry name" value="helicase POLQ-like isoform X5"/>
    <property type="match status" value="1"/>
</dbReference>
<dbReference type="PANTHER" id="PTHR47961:SF12">
    <property type="entry name" value="HELICASE POLQ-LIKE"/>
    <property type="match status" value="1"/>
</dbReference>
<dbReference type="Pfam" id="PF00270">
    <property type="entry name" value="DEAD"/>
    <property type="match status" value="1"/>
</dbReference>
<keyword evidence="4" id="KW-0158">Chromosome</keyword>
<evidence type="ECO:0000256" key="2">
    <source>
        <dbReference type="ARBA" id="ARBA00004286"/>
    </source>
</evidence>
<dbReference type="SUPFAM" id="SSF46785">
    <property type="entry name" value="Winged helix' DNA-binding domain"/>
    <property type="match status" value="1"/>
</dbReference>
<evidence type="ECO:0000256" key="3">
    <source>
        <dbReference type="ARBA" id="ARBA00010140"/>
    </source>
</evidence>
<evidence type="ECO:0000256" key="5">
    <source>
        <dbReference type="ARBA" id="ARBA00022741"/>
    </source>
</evidence>
<dbReference type="GO" id="GO:0005524">
    <property type="term" value="F:ATP binding"/>
    <property type="evidence" value="ECO:0007669"/>
    <property type="project" value="UniProtKB-KW"/>
</dbReference>
<keyword evidence="9" id="KW-0067">ATP-binding</keyword>
<evidence type="ECO:0000256" key="6">
    <source>
        <dbReference type="ARBA" id="ARBA00022763"/>
    </source>
</evidence>
<reference evidence="24 25" key="1">
    <citation type="submission" date="2019-09" db="EMBL/GenBank/DDBJ databases">
        <title>Bird 10,000 Genomes (B10K) Project - Family phase.</title>
        <authorList>
            <person name="Zhang G."/>
        </authorList>
    </citation>
    <scope>NUCLEOTIDE SEQUENCE [LARGE SCALE GENOMIC DNA]</scope>
    <source>
        <strain evidence="24">B10K-DU-001-65</strain>
        <tissue evidence="24">Muscle</tissue>
    </source>
</reference>
<protein>
    <recommendedName>
        <fullName evidence="18">Helicase POLQ-like</fullName>
        <ecNumber evidence="15">5.6.2.4</ecNumber>
    </recommendedName>
    <alternativeName>
        <fullName evidence="20">Mus308-like helicase</fullName>
    </alternativeName>
    <alternativeName>
        <fullName evidence="19">POLQ-like helicase</fullName>
    </alternativeName>
</protein>
<feature type="compositionally biased region" description="Basic residues" evidence="21">
    <location>
        <begin position="1"/>
        <end position="20"/>
    </location>
</feature>
<evidence type="ECO:0000259" key="23">
    <source>
        <dbReference type="PROSITE" id="PS51194"/>
    </source>
</evidence>
<comment type="function">
    <text evidence="17">Single-stranded 3'-5' DNA helicase that plays a key role in homology-driven double-strand break (DSB) repair. Involved in different DSB repair mechanisms that are guided by annealing of extensive stretches of complementary bases at break ends, such as microhomology-mediated end-joining (MMEJ), single-strand annealing (SSA) or synthesis-dependent strand annealing (SDSA). Possesses both DNA unwinding and annealing activities. Forms a complex with RAD51, stimulating HELQ DNA helicase activity and ability to unwing DNA. Efficiently unwinds substrates containing 3' overhangs or a D-loop. In contrast, interaction with the replication protein A (RPA/RP-A) complex inhibits DNA unwinding by HELQ but strongly stimulates DNA strand annealing. Triggers displacement of RPA from single-stranded DNA to facilitate annealing of complementary sequences.</text>
</comment>
<evidence type="ECO:0000256" key="1">
    <source>
        <dbReference type="ARBA" id="ARBA00004123"/>
    </source>
</evidence>
<evidence type="ECO:0000256" key="8">
    <source>
        <dbReference type="ARBA" id="ARBA00022806"/>
    </source>
</evidence>
<feature type="non-terminal residue" evidence="24">
    <location>
        <position position="1"/>
    </location>
</feature>
<evidence type="ECO:0000256" key="14">
    <source>
        <dbReference type="ARBA" id="ARBA00034617"/>
    </source>
</evidence>
<evidence type="ECO:0000256" key="11">
    <source>
        <dbReference type="ARBA" id="ARBA00023204"/>
    </source>
</evidence>
<dbReference type="FunFam" id="1.10.150.20:FF:000058">
    <property type="entry name" value="Helicase, POLQ like"/>
    <property type="match status" value="1"/>
</dbReference>
<dbReference type="Proteomes" id="UP000547499">
    <property type="component" value="Unassembled WGS sequence"/>
</dbReference>
<keyword evidence="11" id="KW-0234">DNA repair</keyword>
<evidence type="ECO:0000256" key="10">
    <source>
        <dbReference type="ARBA" id="ARBA00023125"/>
    </source>
</evidence>
<feature type="domain" description="Helicase ATP-binding" evidence="22">
    <location>
        <begin position="304"/>
        <end position="478"/>
    </location>
</feature>
<gene>
    <name evidence="24" type="primary">Helq</name>
    <name evidence="24" type="ORF">LANLUD_R08438</name>
</gene>
<evidence type="ECO:0000313" key="25">
    <source>
        <dbReference type="Proteomes" id="UP000547499"/>
    </source>
</evidence>
<dbReference type="PROSITE" id="PS51194">
    <property type="entry name" value="HELICASE_CTER"/>
    <property type="match status" value="1"/>
</dbReference>
<dbReference type="GO" id="GO:0016787">
    <property type="term" value="F:hydrolase activity"/>
    <property type="evidence" value="ECO:0007669"/>
    <property type="project" value="UniProtKB-KW"/>
</dbReference>
<dbReference type="CDD" id="cd18795">
    <property type="entry name" value="SF2_C_Ski2"/>
    <property type="match status" value="1"/>
</dbReference>
<dbReference type="EC" id="5.6.2.4" evidence="15"/>
<dbReference type="InterPro" id="IPR011545">
    <property type="entry name" value="DEAD/DEAH_box_helicase_dom"/>
</dbReference>
<keyword evidence="25" id="KW-1185">Reference proteome</keyword>
<dbReference type="Pfam" id="PF00271">
    <property type="entry name" value="Helicase_C"/>
    <property type="match status" value="1"/>
</dbReference>
<evidence type="ECO:0000256" key="21">
    <source>
        <dbReference type="SAM" id="MobiDB-lite"/>
    </source>
</evidence>
<dbReference type="AlphaFoldDB" id="A0A7K5S3P6"/>
<dbReference type="PANTHER" id="PTHR47961">
    <property type="entry name" value="DNA POLYMERASE THETA, PUTATIVE (AFU_ORTHOLOGUE AFUA_1G05260)-RELATED"/>
    <property type="match status" value="1"/>
</dbReference>
<accession>A0A7K5S3P6</accession>
<keyword evidence="12" id="KW-0413">Isomerase</keyword>
<dbReference type="InterPro" id="IPR048960">
    <property type="entry name" value="POLQ-like_helical"/>
</dbReference>
<evidence type="ECO:0000256" key="13">
    <source>
        <dbReference type="ARBA" id="ARBA00023242"/>
    </source>
</evidence>
<comment type="subcellular location">
    <subcellularLocation>
        <location evidence="2">Chromosome</location>
    </subcellularLocation>
    <subcellularLocation>
        <location evidence="1">Nucleus</location>
    </subcellularLocation>
</comment>
<dbReference type="SMART" id="SM00487">
    <property type="entry name" value="DEXDc"/>
    <property type="match status" value="1"/>
</dbReference>
<evidence type="ECO:0000256" key="20">
    <source>
        <dbReference type="ARBA" id="ARBA00076391"/>
    </source>
</evidence>
<dbReference type="Gene3D" id="1.10.150.20">
    <property type="entry name" value="5' to 3' exonuclease, C-terminal subdomain"/>
    <property type="match status" value="1"/>
</dbReference>
<evidence type="ECO:0000313" key="24">
    <source>
        <dbReference type="EMBL" id="NWT85658.1"/>
    </source>
</evidence>
<feature type="non-terminal residue" evidence="24">
    <location>
        <position position="1050"/>
    </location>
</feature>
<feature type="domain" description="Helicase C-terminal" evidence="23">
    <location>
        <begin position="530"/>
        <end position="718"/>
    </location>
</feature>
<dbReference type="InterPro" id="IPR046931">
    <property type="entry name" value="HTH_61"/>
</dbReference>
<dbReference type="SUPFAM" id="SSF158702">
    <property type="entry name" value="Sec63 N-terminal domain-like"/>
    <property type="match status" value="1"/>
</dbReference>
<dbReference type="PROSITE" id="PS51192">
    <property type="entry name" value="HELICASE_ATP_BIND_1"/>
    <property type="match status" value="1"/>
</dbReference>
<dbReference type="EMBL" id="VYXG01006855">
    <property type="protein sequence ID" value="NWT85658.1"/>
    <property type="molecule type" value="Genomic_DNA"/>
</dbReference>
<name>A0A7K5S3P6_LANLU</name>
<evidence type="ECO:0000256" key="19">
    <source>
        <dbReference type="ARBA" id="ARBA00074990"/>
    </source>
</evidence>
<dbReference type="Gene3D" id="1.10.3380.20">
    <property type="match status" value="1"/>
</dbReference>
<evidence type="ECO:0000259" key="22">
    <source>
        <dbReference type="PROSITE" id="PS51192"/>
    </source>
</evidence>
<comment type="similarity">
    <text evidence="3">Belongs to the helicase family. SKI2 subfamily.</text>
</comment>
<organism evidence="24 25">
    <name type="scientific">Lanius ludovicianus</name>
    <name type="common">Loggerhead shrike</name>
    <dbReference type="NCBI Taxonomy" id="28713"/>
    <lineage>
        <taxon>Eukaryota</taxon>
        <taxon>Metazoa</taxon>
        <taxon>Chordata</taxon>
        <taxon>Craniata</taxon>
        <taxon>Vertebrata</taxon>
        <taxon>Euteleostomi</taxon>
        <taxon>Archelosauria</taxon>
        <taxon>Archosauria</taxon>
        <taxon>Dinosauria</taxon>
        <taxon>Saurischia</taxon>
        <taxon>Theropoda</taxon>
        <taxon>Coelurosauria</taxon>
        <taxon>Aves</taxon>
        <taxon>Neognathae</taxon>
        <taxon>Neoaves</taxon>
        <taxon>Telluraves</taxon>
        <taxon>Australaves</taxon>
        <taxon>Passeriformes</taxon>
        <taxon>Corvoidea</taxon>
        <taxon>Laniidae</taxon>
        <taxon>Lanius</taxon>
    </lineage>
</organism>
<keyword evidence="13" id="KW-0539">Nucleus</keyword>
<dbReference type="SMART" id="SM00490">
    <property type="entry name" value="HELICc"/>
    <property type="match status" value="1"/>
</dbReference>
<sequence length="1050" mass="117199">EPGLAVRRKSRSSSNRKRSRAPVQPNAASSPVARKRPSSDGEGPPAEAPCGNDSEEDLFGDYDSFYGNDSLLAQVDDIEHKYLQDKNTDMKAAGEIILGNLQSGVHQKEQDSFSASENVVVLKSDKEAACQMRESDLADGDQELTESILDDLPSSQLLYFEKMDEFSSASITSPVSKGRDECVNSSLDKIRGPSSFYACAEYRNRPTDSSSHSKCVLIKTESLKDHLKSAMAGNAKAQTLQVSKTKQIKEAVLSEEIFVAKKTIETSSVDIGPFYGLPSKVKDLFRQLRGIEKLYEWQHDCLMLDSLQQRKNLIYSLPTGGGKTLVAEIIILQELLCRQKDVLMILPYVAIVQEKVWIQGLSSFGIELDFLVEEYAGSKGRFPPVKRRVKKSLYIATIEKGHALVNSLIETERIDNLGLVVVDELHMLGEGSRGAILEITLAKILYTSKKTQIIGMSATLNNVGDLQKFLQAEYYANDFRPVELKEYIKIRDAIYSVDSKTENGFSFSRLLNFKYSSNLEKADPDHIIALVTEVIPKYSCLIFCPTKRNCENVASMVCKYLKKEFRAHREKEKQDLIKNLKSIGNGTVCPVLRQTIPFGIAYHHGGLTNDERKSIEEAYSAGILCLLACTATLAAGVNLPARRVILRAPYVANDLLKKNQYKQMIGRAGRAGIDSAGESILIVQEKDKHLVQDLVHSPLENCYSNLLLELNKGMQSLLLSLVGLKIAVTHEEVNNFMCCTLLGVQQQLLSKEKSLSEIIKDGLENLKEKGLLKGRISEKDHNSKCTLTITPLGKATYKSSIDLAYCNLLYRELKKGLEGLVLESNLHLLYLATPYDLTSSCSPDWMIYLRQFNQLSAAEQKVADIVGVPESFITKKASGQAIRKNVDMAVVNRLYLTFVLYTLLKETNVWSVSEKFNMSRGYVQNLLNSAASFASCLLHFCEELEEFWVYKALLTELTKQLTYCVKTELIPLMEVAGVLEARAKQLYNAGYKTLAHLANANPETLVKMIEHLSRRQAKQIVSSAKMLLSEKAETLQEEVEELLKVPTDIP</sequence>
<dbReference type="InterPro" id="IPR001650">
    <property type="entry name" value="Helicase_C-like"/>
</dbReference>
<evidence type="ECO:0000256" key="7">
    <source>
        <dbReference type="ARBA" id="ARBA00022801"/>
    </source>
</evidence>
<feature type="region of interest" description="Disordered" evidence="21">
    <location>
        <begin position="1"/>
        <end position="59"/>
    </location>
</feature>
<keyword evidence="8 24" id="KW-0347">Helicase</keyword>
<dbReference type="GO" id="GO:0006281">
    <property type="term" value="P:DNA repair"/>
    <property type="evidence" value="ECO:0007669"/>
    <property type="project" value="UniProtKB-KW"/>
</dbReference>
<evidence type="ECO:0000256" key="4">
    <source>
        <dbReference type="ARBA" id="ARBA00022454"/>
    </source>
</evidence>
<evidence type="ECO:0000256" key="12">
    <source>
        <dbReference type="ARBA" id="ARBA00023235"/>
    </source>
</evidence>
<dbReference type="FunFam" id="3.40.50.300:FF:000813">
    <property type="entry name" value="helicase POLQ-like isoform X1"/>
    <property type="match status" value="1"/>
</dbReference>
<keyword evidence="6" id="KW-0227">DNA damage</keyword>
<dbReference type="InterPro" id="IPR050474">
    <property type="entry name" value="Hel308_SKI2-like"/>
</dbReference>
<evidence type="ECO:0000256" key="9">
    <source>
        <dbReference type="ARBA" id="ARBA00022840"/>
    </source>
</evidence>